<feature type="transmembrane region" description="Helical" evidence="1">
    <location>
        <begin position="52"/>
        <end position="70"/>
    </location>
</feature>
<evidence type="ECO:0000256" key="1">
    <source>
        <dbReference type="SAM" id="Phobius"/>
    </source>
</evidence>
<feature type="transmembrane region" description="Helical" evidence="1">
    <location>
        <begin position="222"/>
        <end position="238"/>
    </location>
</feature>
<dbReference type="AlphaFoldDB" id="A0A0R2JH82"/>
<accession>A0A0R2JH82</accession>
<dbReference type="STRING" id="1620.IV67_GL000175"/>
<dbReference type="SUPFAM" id="SSF48317">
    <property type="entry name" value="Acid phosphatase/Vanadium-dependent haloperoxidase"/>
    <property type="match status" value="1"/>
</dbReference>
<evidence type="ECO:0000313" key="3">
    <source>
        <dbReference type="EMBL" id="KRN76671.1"/>
    </source>
</evidence>
<sequence>MTVSVQKKMFIIASVAFVLLMTIAGLWDLQISNAFINYNSVFGTVFQTLGEFPVYMVLVLSGEIAMAYGFQVRDNPLFSNSLIFGGLGLAAWQLQKYLEEIESYSLAISDNLAHNKAMGLANSDSGEASLSLAMTYAILFFAFILVTLIVQRWLSKKSAQEMKQLMIVGVFASVTVFLAFEVNIALKDLWGRVRPYELNGSQSDFTAWYIINGPNGHRSFPSGHSMAATLMILFAWFTTGKWHRYIWNFGIVFAVLMYISRVRIGAHFMGDVTFSGFLTAFIIFIMWGLYKSVIAPTDQVGGGRLY</sequence>
<feature type="transmembrane region" description="Helical" evidence="1">
    <location>
        <begin position="166"/>
        <end position="186"/>
    </location>
</feature>
<keyword evidence="4" id="KW-1185">Reference proteome</keyword>
<dbReference type="InterPro" id="IPR036938">
    <property type="entry name" value="PAP2/HPO_sf"/>
</dbReference>
<dbReference type="EMBL" id="JQCD01000024">
    <property type="protein sequence ID" value="KRN76671.1"/>
    <property type="molecule type" value="Genomic_DNA"/>
</dbReference>
<dbReference type="Proteomes" id="UP000051673">
    <property type="component" value="Unassembled WGS sequence"/>
</dbReference>
<dbReference type="RefSeq" id="WP_057787253.1">
    <property type="nucleotide sequence ID" value="NZ_JQCD01000024.1"/>
</dbReference>
<proteinExistence type="predicted"/>
<feature type="transmembrane region" description="Helical" evidence="1">
    <location>
        <begin position="272"/>
        <end position="290"/>
    </location>
</feature>
<feature type="transmembrane region" description="Helical" evidence="1">
    <location>
        <begin position="245"/>
        <end position="266"/>
    </location>
</feature>
<keyword evidence="1" id="KW-0472">Membrane</keyword>
<dbReference type="OrthoDB" id="1653251at2"/>
<evidence type="ECO:0000313" key="4">
    <source>
        <dbReference type="Proteomes" id="UP000051673"/>
    </source>
</evidence>
<dbReference type="SMART" id="SM00014">
    <property type="entry name" value="acidPPc"/>
    <property type="match status" value="1"/>
</dbReference>
<feature type="domain" description="Phosphatidic acid phosphatase type 2/haloperoxidase" evidence="2">
    <location>
        <begin position="168"/>
        <end position="287"/>
    </location>
</feature>
<evidence type="ECO:0000259" key="2">
    <source>
        <dbReference type="SMART" id="SM00014"/>
    </source>
</evidence>
<keyword evidence="1" id="KW-1133">Transmembrane helix</keyword>
<gene>
    <name evidence="3" type="ORF">IV67_GL000175</name>
</gene>
<comment type="caution">
    <text evidence="3">The sequence shown here is derived from an EMBL/GenBank/DDBJ whole genome shotgun (WGS) entry which is preliminary data.</text>
</comment>
<reference evidence="3 4" key="1">
    <citation type="journal article" date="2015" name="Genome Announc.">
        <title>Expanding the biotechnology potential of lactobacilli through comparative genomics of 213 strains and associated genera.</title>
        <authorList>
            <person name="Sun Z."/>
            <person name="Harris H.M."/>
            <person name="McCann A."/>
            <person name="Guo C."/>
            <person name="Argimon S."/>
            <person name="Zhang W."/>
            <person name="Yang X."/>
            <person name="Jeffery I.B."/>
            <person name="Cooney J.C."/>
            <person name="Kagawa T.F."/>
            <person name="Liu W."/>
            <person name="Song Y."/>
            <person name="Salvetti E."/>
            <person name="Wrobel A."/>
            <person name="Rasinkangas P."/>
            <person name="Parkhill J."/>
            <person name="Rea M.C."/>
            <person name="O'Sullivan O."/>
            <person name="Ritari J."/>
            <person name="Douillard F.P."/>
            <person name="Paul Ross R."/>
            <person name="Yang R."/>
            <person name="Briner A.E."/>
            <person name="Felis G.E."/>
            <person name="de Vos W.M."/>
            <person name="Barrangou R."/>
            <person name="Klaenhammer T.R."/>
            <person name="Caufield P.W."/>
            <person name="Cui Y."/>
            <person name="Zhang H."/>
            <person name="O'Toole P.W."/>
        </authorList>
    </citation>
    <scope>NUCLEOTIDE SEQUENCE [LARGE SCALE GENOMIC DNA]</scope>
    <source>
        <strain evidence="3 4">DSM 20014</strain>
    </source>
</reference>
<dbReference type="InterPro" id="IPR000326">
    <property type="entry name" value="PAP2/HPO"/>
</dbReference>
<dbReference type="PANTHER" id="PTHR14969">
    <property type="entry name" value="SPHINGOSINE-1-PHOSPHATE PHOSPHOHYDROLASE"/>
    <property type="match status" value="1"/>
</dbReference>
<keyword evidence="1" id="KW-0812">Transmembrane</keyword>
<dbReference type="Gene3D" id="1.20.144.10">
    <property type="entry name" value="Phosphatidic acid phosphatase type 2/haloperoxidase"/>
    <property type="match status" value="1"/>
</dbReference>
<protein>
    <submittedName>
        <fullName evidence="3">Membrane-associated phospholipid phosphatase</fullName>
    </submittedName>
</protein>
<dbReference type="PATRIC" id="fig|1620.3.peg.180"/>
<feature type="transmembrane region" description="Helical" evidence="1">
    <location>
        <begin position="77"/>
        <end position="94"/>
    </location>
</feature>
<dbReference type="Pfam" id="PF01569">
    <property type="entry name" value="PAP2"/>
    <property type="match status" value="1"/>
</dbReference>
<feature type="transmembrane region" description="Helical" evidence="1">
    <location>
        <begin position="133"/>
        <end position="154"/>
    </location>
</feature>
<dbReference type="PANTHER" id="PTHR14969:SF13">
    <property type="entry name" value="AT30094P"/>
    <property type="match status" value="1"/>
</dbReference>
<organism evidence="3 4">
    <name type="scientific">Weissella minor</name>
    <dbReference type="NCBI Taxonomy" id="1620"/>
    <lineage>
        <taxon>Bacteria</taxon>
        <taxon>Bacillati</taxon>
        <taxon>Bacillota</taxon>
        <taxon>Bacilli</taxon>
        <taxon>Lactobacillales</taxon>
        <taxon>Lactobacillaceae</taxon>
        <taxon>Weissella</taxon>
    </lineage>
</organism>
<name>A0A0R2JH82_9LACO</name>